<dbReference type="EMBL" id="MFGW01000013">
    <property type="protein sequence ID" value="OGF68161.1"/>
    <property type="molecule type" value="Genomic_DNA"/>
</dbReference>
<evidence type="ECO:0000313" key="1">
    <source>
        <dbReference type="EMBL" id="OGF68161.1"/>
    </source>
</evidence>
<dbReference type="NCBIfam" id="TIGR03696">
    <property type="entry name" value="Rhs_assc_core"/>
    <property type="match status" value="1"/>
</dbReference>
<dbReference type="PANTHER" id="PTHR32305">
    <property type="match status" value="1"/>
</dbReference>
<dbReference type="Gene3D" id="2.180.10.10">
    <property type="entry name" value="RHS repeat-associated core"/>
    <property type="match status" value="1"/>
</dbReference>
<accession>A0A1F5VYN0</accession>
<dbReference type="PANTHER" id="PTHR32305:SF15">
    <property type="entry name" value="PROTEIN RHSA-RELATED"/>
    <property type="match status" value="1"/>
</dbReference>
<dbReference type="Proteomes" id="UP000178943">
    <property type="component" value="Unassembled WGS sequence"/>
</dbReference>
<comment type="caution">
    <text evidence="1">The sequence shown here is derived from an EMBL/GenBank/DDBJ whole genome shotgun (WGS) entry which is preliminary data.</text>
</comment>
<dbReference type="STRING" id="1817863.A2Y62_04360"/>
<dbReference type="Gene3D" id="3.40.390.10">
    <property type="entry name" value="Collagenase (Catalytic Domain)"/>
    <property type="match status" value="1"/>
</dbReference>
<protein>
    <recommendedName>
        <fullName evidence="3">Lysine-specific metallo-endopeptidase domain-containing protein</fullName>
    </recommendedName>
</protein>
<evidence type="ECO:0000313" key="2">
    <source>
        <dbReference type="Proteomes" id="UP000178943"/>
    </source>
</evidence>
<sequence>MGQPVTTAGSQPIIIIGLPSTSDLPSREVEPLLGNRVFYPIEAHLSSFVYYYNSYDSVGNRLKKTENDAVTTYSYDDNDRLLTEDSNTYSWDNNGNMISKTDNSGVTIYSWDYENRLISAQTPTDLLYYAYDADGIRIQSNANEDITNYFVDHNRDYDQVLEEYDIDNNLIVSYTYGDDLLRQFRSSFVSYYHYDSFGTTRILTNNNGDKTNAYFYEAFGKVIEHTGSFENSYLYIGEQYDDDIDFYYLRARYYDYNNGRFVSSDPFENCFSCSFCLNKYIYARQNPINFLDLNGHFYVQFTASSYLDISVRLESLRFPSSDELENIDITKNWKLWNCPAQKQVMLKEAASMACNEATRNLYHYYGLTRKIAECIRKECKAGLWIKCYNNDEISDCNTVWAITNVKKYKDYEYFEPSYISLCPNVFNYQNPNGSALKKTECRANTVFHEITHICRPGDSEEFVRTFANFAFSGKCQKIWLYGSAPEILE</sequence>
<dbReference type="InterPro" id="IPR024079">
    <property type="entry name" value="MetalloPept_cat_dom_sf"/>
</dbReference>
<proteinExistence type="predicted"/>
<gene>
    <name evidence="1" type="ORF">A2Y62_04360</name>
</gene>
<dbReference type="AlphaFoldDB" id="A0A1F5VYN0"/>
<evidence type="ECO:0008006" key="3">
    <source>
        <dbReference type="Google" id="ProtNLM"/>
    </source>
</evidence>
<reference evidence="1 2" key="1">
    <citation type="journal article" date="2016" name="Nat. Commun.">
        <title>Thousands of microbial genomes shed light on interconnected biogeochemical processes in an aquifer system.</title>
        <authorList>
            <person name="Anantharaman K."/>
            <person name="Brown C.T."/>
            <person name="Hug L.A."/>
            <person name="Sharon I."/>
            <person name="Castelle C.J."/>
            <person name="Probst A.J."/>
            <person name="Thomas B.C."/>
            <person name="Singh A."/>
            <person name="Wilkins M.J."/>
            <person name="Karaoz U."/>
            <person name="Brodie E.L."/>
            <person name="Williams K.H."/>
            <person name="Hubbard S.S."/>
            <person name="Banfield J.F."/>
        </authorList>
    </citation>
    <scope>NUCLEOTIDE SEQUENCE [LARGE SCALE GENOMIC DNA]</scope>
</reference>
<dbReference type="InterPro" id="IPR050708">
    <property type="entry name" value="T6SS_VgrG/RHS"/>
</dbReference>
<name>A0A1F5VYN0_9BACT</name>
<dbReference type="InterPro" id="IPR022385">
    <property type="entry name" value="Rhs_assc_core"/>
</dbReference>
<organism evidence="1 2">
    <name type="scientific">Candidatus Fischerbacteria bacterium RBG_13_37_8</name>
    <dbReference type="NCBI Taxonomy" id="1817863"/>
    <lineage>
        <taxon>Bacteria</taxon>
        <taxon>Candidatus Fischeribacteriota</taxon>
    </lineage>
</organism>
<dbReference type="GO" id="GO:0008237">
    <property type="term" value="F:metallopeptidase activity"/>
    <property type="evidence" value="ECO:0007669"/>
    <property type="project" value="InterPro"/>
</dbReference>